<dbReference type="InterPro" id="IPR013083">
    <property type="entry name" value="Znf_RING/FYVE/PHD"/>
</dbReference>
<evidence type="ECO:0000256" key="3">
    <source>
        <dbReference type="SAM" id="MobiDB-lite"/>
    </source>
</evidence>
<gene>
    <name evidence="5" type="ORF">DSTB1V02_LOCUS5698</name>
</gene>
<dbReference type="Pfam" id="PF14570">
    <property type="entry name" value="zf-RING_4"/>
    <property type="match status" value="1"/>
</dbReference>
<dbReference type="InterPro" id="IPR039515">
    <property type="entry name" value="NOT4_mRING-HC-C4C4"/>
</dbReference>
<dbReference type="Gene3D" id="3.30.40.10">
    <property type="entry name" value="Zinc/RING finger domain, C3HC4 (zinc finger)"/>
    <property type="match status" value="1"/>
</dbReference>
<dbReference type="AlphaFoldDB" id="A0A7R9A312"/>
<dbReference type="SMART" id="SM00361">
    <property type="entry name" value="RRM_1"/>
    <property type="match status" value="1"/>
</dbReference>
<evidence type="ECO:0000313" key="5">
    <source>
        <dbReference type="EMBL" id="CAD7245832.1"/>
    </source>
</evidence>
<dbReference type="Pfam" id="PF00076">
    <property type="entry name" value="RRM_1"/>
    <property type="match status" value="1"/>
</dbReference>
<keyword evidence="6" id="KW-1185">Reference proteome</keyword>
<feature type="compositionally biased region" description="Polar residues" evidence="3">
    <location>
        <begin position="449"/>
        <end position="459"/>
    </location>
</feature>
<dbReference type="GO" id="GO:0016567">
    <property type="term" value="P:protein ubiquitination"/>
    <property type="evidence" value="ECO:0007669"/>
    <property type="project" value="TreeGrafter"/>
</dbReference>
<dbReference type="Proteomes" id="UP000677054">
    <property type="component" value="Unassembled WGS sequence"/>
</dbReference>
<sequence>MSVLNMSGDEQLECPLCMEPLEVDDLNFYPCQCGYQIHDFLFCRFAGFVGTGYEQTKMDFALPADNPTLKILWISSPSHMKSRHMIYTGVQKFKLEKKQKDMQRKRCISENRKHLANVRVVQKNLVFAVGLSSRLADTEALKKHDYFGKFGRILKVVVNHSSAYAGTQGPSASAYITYAKVEDALKAIQAVNNVHVDGRTLKASLGTTKYCSQFLKNQPCNKADCMYLHEMGDEAASFTKEEMQQGKHQEYERKLYEQFMNQCNAQTKDSRTGNISGTSPQPIPSTFGSGSQSSSASPPSAWPQNQQHCHNNNKGETKPNNGRSKDSEGRRKNKKKSRGERRQEAKRTMAASQPQKVNGVHQSLDTSGSRSPCEQPQVWQKQSQQQQGRDASPVTTVSSLSSAASSPAHHSCESDAGNGGHSDLRYSAGETSNSSCLRANGESLRGGDTTASSKTSEAQSMGPMAHASLSMGANQTHMSAGSDWLDSDEEAHVSSSSVMGNGSLMSSEDDRNSSYGKVDDDLGFDPFHETQKALAEMMKESEGQVPPMKVPPGMGNKPGMNFYGLYGGDMSAPYATHMAPPSMMGREQMARTRLSIPPGFGPSRIHSGSNCFPSMSSMHSDLRESKILGLLNHQASGPGGHFSQGSLPYNGMPAEGLNGCNSRFPPYNRFTGNQHSTDMSQYSFKEWQEGLRALFPPNVNVSFGALPSSSGQHAQQSMRVPQSLSNGWGSSADWTQLDPAIVSTGGLGGTQGLESEVDHAPPHWLRSLEQLTQEPVTLGPPSSSASSPTSPPPGFNLSPRVSHIPRAHQLL</sequence>
<dbReference type="FunFam" id="3.30.70.330:FF:000044">
    <property type="entry name" value="Putative ccr4-not transcription complex subunit 4"/>
    <property type="match status" value="1"/>
</dbReference>
<proteinExistence type="predicted"/>
<dbReference type="InterPro" id="IPR034261">
    <property type="entry name" value="CNOT4_RRM"/>
</dbReference>
<dbReference type="PANTHER" id="PTHR12603">
    <property type="entry name" value="CCR4-NOT TRANSCRIPTION COMPLEX RELATED"/>
    <property type="match status" value="1"/>
</dbReference>
<keyword evidence="1 2" id="KW-0694">RNA-binding</keyword>
<organism evidence="5">
    <name type="scientific">Darwinula stevensoni</name>
    <dbReference type="NCBI Taxonomy" id="69355"/>
    <lineage>
        <taxon>Eukaryota</taxon>
        <taxon>Metazoa</taxon>
        <taxon>Ecdysozoa</taxon>
        <taxon>Arthropoda</taxon>
        <taxon>Crustacea</taxon>
        <taxon>Oligostraca</taxon>
        <taxon>Ostracoda</taxon>
        <taxon>Podocopa</taxon>
        <taxon>Podocopida</taxon>
        <taxon>Darwinulocopina</taxon>
        <taxon>Darwinuloidea</taxon>
        <taxon>Darwinulidae</taxon>
        <taxon>Darwinula</taxon>
    </lineage>
</organism>
<dbReference type="InterPro" id="IPR000504">
    <property type="entry name" value="RRM_dom"/>
</dbReference>
<feature type="region of interest" description="Disordered" evidence="3">
    <location>
        <begin position="266"/>
        <end position="524"/>
    </location>
</feature>
<dbReference type="PROSITE" id="PS50102">
    <property type="entry name" value="RRM"/>
    <property type="match status" value="1"/>
</dbReference>
<reference evidence="5" key="1">
    <citation type="submission" date="2020-11" db="EMBL/GenBank/DDBJ databases">
        <authorList>
            <person name="Tran Van P."/>
        </authorList>
    </citation>
    <scope>NUCLEOTIDE SEQUENCE</scope>
</reference>
<dbReference type="InterPro" id="IPR012677">
    <property type="entry name" value="Nucleotide-bd_a/b_plait_sf"/>
</dbReference>
<dbReference type="CDD" id="cd16618">
    <property type="entry name" value="mRING-HC-C4C4_CNOT4"/>
    <property type="match status" value="1"/>
</dbReference>
<dbReference type="GO" id="GO:0030014">
    <property type="term" value="C:CCR4-NOT complex"/>
    <property type="evidence" value="ECO:0007669"/>
    <property type="project" value="InterPro"/>
</dbReference>
<dbReference type="SUPFAM" id="SSF54928">
    <property type="entry name" value="RNA-binding domain, RBD"/>
    <property type="match status" value="1"/>
</dbReference>
<dbReference type="EMBL" id="LR900482">
    <property type="protein sequence ID" value="CAD7245832.1"/>
    <property type="molecule type" value="Genomic_DNA"/>
</dbReference>
<feature type="compositionally biased region" description="Polar residues" evidence="3">
    <location>
        <begin position="266"/>
        <end position="280"/>
    </location>
</feature>
<dbReference type="InterPro" id="IPR039780">
    <property type="entry name" value="Mot2"/>
</dbReference>
<feature type="region of interest" description="Disordered" evidence="3">
    <location>
        <begin position="706"/>
        <end position="731"/>
    </location>
</feature>
<dbReference type="GO" id="GO:0003723">
    <property type="term" value="F:RNA binding"/>
    <property type="evidence" value="ECO:0007669"/>
    <property type="project" value="UniProtKB-UniRule"/>
</dbReference>
<feature type="compositionally biased region" description="Low complexity" evidence="3">
    <location>
        <begin position="375"/>
        <end position="409"/>
    </location>
</feature>
<feature type="compositionally biased region" description="Polar residues" evidence="3">
    <location>
        <begin position="707"/>
        <end position="731"/>
    </location>
</feature>
<dbReference type="CDD" id="cd12438">
    <property type="entry name" value="RRM_CNOT4"/>
    <property type="match status" value="1"/>
</dbReference>
<dbReference type="Gene3D" id="3.30.70.330">
    <property type="match status" value="1"/>
</dbReference>
<feature type="domain" description="RRM" evidence="4">
    <location>
        <begin position="124"/>
        <end position="208"/>
    </location>
</feature>
<dbReference type="GO" id="GO:0004842">
    <property type="term" value="F:ubiquitin-protein transferase activity"/>
    <property type="evidence" value="ECO:0007669"/>
    <property type="project" value="InterPro"/>
</dbReference>
<dbReference type="SUPFAM" id="SSF57850">
    <property type="entry name" value="RING/U-box"/>
    <property type="match status" value="1"/>
</dbReference>
<dbReference type="InterPro" id="IPR035979">
    <property type="entry name" value="RBD_domain_sf"/>
</dbReference>
<dbReference type="InterPro" id="IPR003954">
    <property type="entry name" value="RRM_euk-type"/>
</dbReference>
<name>A0A7R9A312_9CRUS</name>
<evidence type="ECO:0000256" key="2">
    <source>
        <dbReference type="PROSITE-ProRule" id="PRU00176"/>
    </source>
</evidence>
<evidence type="ECO:0000256" key="1">
    <source>
        <dbReference type="ARBA" id="ARBA00022884"/>
    </source>
</evidence>
<feature type="compositionally biased region" description="Basic and acidic residues" evidence="3">
    <location>
        <begin position="313"/>
        <end position="330"/>
    </location>
</feature>
<dbReference type="OrthoDB" id="1923159at2759"/>
<dbReference type="EMBL" id="CAJPEV010000965">
    <property type="protein sequence ID" value="CAG0889806.1"/>
    <property type="molecule type" value="Genomic_DNA"/>
</dbReference>
<feature type="compositionally biased region" description="Basic and acidic residues" evidence="3">
    <location>
        <begin position="508"/>
        <end position="524"/>
    </location>
</feature>
<evidence type="ECO:0000313" key="6">
    <source>
        <dbReference type="Proteomes" id="UP000677054"/>
    </source>
</evidence>
<protein>
    <recommendedName>
        <fullName evidence="4">RRM domain-containing protein</fullName>
    </recommendedName>
</protein>
<feature type="compositionally biased region" description="Polar residues" evidence="3">
    <location>
        <begin position="493"/>
        <end position="506"/>
    </location>
</feature>
<feature type="compositionally biased region" description="Polar residues" evidence="3">
    <location>
        <begin position="350"/>
        <end position="374"/>
    </location>
</feature>
<feature type="region of interest" description="Disordered" evidence="3">
    <location>
        <begin position="775"/>
        <end position="800"/>
    </location>
</feature>
<feature type="compositionally biased region" description="Low complexity" evidence="3">
    <location>
        <begin position="284"/>
        <end position="307"/>
    </location>
</feature>
<dbReference type="PANTHER" id="PTHR12603:SF0">
    <property type="entry name" value="CCR4-NOT TRANSCRIPTION COMPLEX SUBUNIT 4"/>
    <property type="match status" value="1"/>
</dbReference>
<evidence type="ECO:0000259" key="4">
    <source>
        <dbReference type="PROSITE" id="PS50102"/>
    </source>
</evidence>
<accession>A0A7R9A312</accession>